<accession>A0A174LIJ5</accession>
<organism evidence="1 2">
    <name type="scientific">Flavonifractor plautii</name>
    <name type="common">Fusobacterium plautii</name>
    <dbReference type="NCBI Taxonomy" id="292800"/>
    <lineage>
        <taxon>Bacteria</taxon>
        <taxon>Bacillati</taxon>
        <taxon>Bacillota</taxon>
        <taxon>Clostridia</taxon>
        <taxon>Eubacteriales</taxon>
        <taxon>Oscillospiraceae</taxon>
        <taxon>Flavonifractor</taxon>
    </lineage>
</organism>
<gene>
    <name evidence="1" type="ORF">ERS852411_02836</name>
</gene>
<proteinExistence type="predicted"/>
<dbReference type="EMBL" id="CYZT01000287">
    <property type="protein sequence ID" value="CUP21665.1"/>
    <property type="molecule type" value="Genomic_DNA"/>
</dbReference>
<sequence>MVDAELEVHIAQLRDFDRVLHRLRVVGEQSGHLLGGFDIQLAGLHPQAVGIVHRLAHLDAHEGVLHLRVLPAEIVGVVGHHQGDARLLVDADEPLVDGRVVGQLVILELQIVAVLSKQRPHLQRRRLGPLVVPGQQLAGHLAGLAGRQGDEPLGMLAQEFLVNAGPDIKALRKGRRVQEAQVAVAHLVAAQQNQVVHGRVVLVYLVGALPGGHIHLAADDGLDPLRLARLVEVHHAVHDAVVGDGHGALAQLLHPLDQQGNAAGPVQQGIFGMDMQVDKGH</sequence>
<reference evidence="1 2" key="1">
    <citation type="submission" date="2015-09" db="EMBL/GenBank/DDBJ databases">
        <authorList>
            <consortium name="Pathogen Informatics"/>
        </authorList>
    </citation>
    <scope>NUCLEOTIDE SEQUENCE [LARGE SCALE GENOMIC DNA]</scope>
    <source>
        <strain evidence="1 2">2789STDY5608854</strain>
    </source>
</reference>
<name>A0A174LIJ5_FLAPL</name>
<protein>
    <submittedName>
        <fullName evidence="1">Uncharacterized protein</fullName>
    </submittedName>
</protein>
<evidence type="ECO:0000313" key="1">
    <source>
        <dbReference type="EMBL" id="CUP21665.1"/>
    </source>
</evidence>
<dbReference type="AlphaFoldDB" id="A0A174LIJ5"/>
<evidence type="ECO:0000313" key="2">
    <source>
        <dbReference type="Proteomes" id="UP000095746"/>
    </source>
</evidence>
<dbReference type="Proteomes" id="UP000095746">
    <property type="component" value="Unassembled WGS sequence"/>
</dbReference>